<reference evidence="1 2" key="1">
    <citation type="submission" date="2018-03" db="EMBL/GenBank/DDBJ databases">
        <title>Genome sequence of Paenibacillus elgii strain AC13 an antimicrobial compound producing bacteria.</title>
        <authorList>
            <person name="Kurokawa A.S."/>
            <person name="Araujo J.F."/>
            <person name="Costa R.A."/>
            <person name="Ortega D.B."/>
            <person name="Pires A.S."/>
            <person name="Pappas G.J.Jr."/>
            <person name="Franco O.L."/>
            <person name="Barreto C."/>
            <person name="Magalhaes B.S."/>
            <person name="Kruger R.H."/>
        </authorList>
    </citation>
    <scope>NUCLEOTIDE SEQUENCE [LARGE SCALE GENOMIC DNA]</scope>
    <source>
        <strain evidence="1 2">AC13</strain>
    </source>
</reference>
<dbReference type="Proteomes" id="UP000244184">
    <property type="component" value="Unassembled WGS sequence"/>
</dbReference>
<evidence type="ECO:0000313" key="2">
    <source>
        <dbReference type="Proteomes" id="UP000244184"/>
    </source>
</evidence>
<sequence length="128" mass="15218">MDEFNYDEVREKELNILKEFGIPTLTNDYVGKTISYKYQSFFVFTDNTCFYSDDSLGMICDHDDISLHSYLKLWEDKFPKEILEIRLRQKWFERQDLIDLINGLPNGTDFSNLCIQIKDLLKPTRDAN</sequence>
<dbReference type="AlphaFoldDB" id="A0A2T6G6K7"/>
<name>A0A2T6G6K7_9BACL</name>
<proteinExistence type="predicted"/>
<evidence type="ECO:0000313" key="1">
    <source>
        <dbReference type="EMBL" id="PUA39776.1"/>
    </source>
</evidence>
<accession>A0A2T6G6K7</accession>
<dbReference type="RefSeq" id="WP_146189876.1">
    <property type="nucleotide sequence ID" value="NZ_PYHP01000021.1"/>
</dbReference>
<dbReference type="EMBL" id="PYHP01000021">
    <property type="protein sequence ID" value="PUA39776.1"/>
    <property type="molecule type" value="Genomic_DNA"/>
</dbReference>
<protein>
    <submittedName>
        <fullName evidence="1">Uncharacterized protein</fullName>
    </submittedName>
</protein>
<feature type="non-terminal residue" evidence="1">
    <location>
        <position position="128"/>
    </location>
</feature>
<gene>
    <name evidence="1" type="ORF">C8Z91_07635</name>
</gene>
<comment type="caution">
    <text evidence="1">The sequence shown here is derived from an EMBL/GenBank/DDBJ whole genome shotgun (WGS) entry which is preliminary data.</text>
</comment>
<organism evidence="1 2">
    <name type="scientific">Paenibacillus elgii</name>
    <dbReference type="NCBI Taxonomy" id="189691"/>
    <lineage>
        <taxon>Bacteria</taxon>
        <taxon>Bacillati</taxon>
        <taxon>Bacillota</taxon>
        <taxon>Bacilli</taxon>
        <taxon>Bacillales</taxon>
        <taxon>Paenibacillaceae</taxon>
        <taxon>Paenibacillus</taxon>
    </lineage>
</organism>